<gene>
    <name evidence="1" type="ORF">HYDPIDRAFT_29027</name>
</gene>
<proteinExistence type="predicted"/>
<keyword evidence="2" id="KW-1185">Reference proteome</keyword>
<accession>A0A0C9W081</accession>
<name>A0A0C9W081_9AGAM</name>
<dbReference type="HOGENOM" id="CLU_046162_3_0_1"/>
<evidence type="ECO:0000313" key="2">
    <source>
        <dbReference type="Proteomes" id="UP000053820"/>
    </source>
</evidence>
<dbReference type="EMBL" id="KN839848">
    <property type="protein sequence ID" value="KIJ64135.1"/>
    <property type="molecule type" value="Genomic_DNA"/>
</dbReference>
<organism evidence="1 2">
    <name type="scientific">Hydnomerulius pinastri MD-312</name>
    <dbReference type="NCBI Taxonomy" id="994086"/>
    <lineage>
        <taxon>Eukaryota</taxon>
        <taxon>Fungi</taxon>
        <taxon>Dikarya</taxon>
        <taxon>Basidiomycota</taxon>
        <taxon>Agaricomycotina</taxon>
        <taxon>Agaricomycetes</taxon>
        <taxon>Agaricomycetidae</taxon>
        <taxon>Boletales</taxon>
        <taxon>Boletales incertae sedis</taxon>
        <taxon>Leucogyrophana</taxon>
    </lineage>
</organism>
<protein>
    <submittedName>
        <fullName evidence="1">Uncharacterized protein</fullName>
    </submittedName>
</protein>
<sequence>MFMWVVNLGEPSLPFIHALLWELSELHFHYDLLALNHFINAAMWQNPDACASWQAAYNAILLGEVVGGMWDSPLTGVEVGLFLGNVMNSDYVVCINAFYSFVTSWPNAPTTFSEELTTTSLEARAHDVSTSLQVFYIETFFAYTGRPPVIPRRVPVSG</sequence>
<evidence type="ECO:0000313" key="1">
    <source>
        <dbReference type="EMBL" id="KIJ64135.1"/>
    </source>
</evidence>
<reference evidence="1 2" key="1">
    <citation type="submission" date="2014-04" db="EMBL/GenBank/DDBJ databases">
        <title>Evolutionary Origins and Diversification of the Mycorrhizal Mutualists.</title>
        <authorList>
            <consortium name="DOE Joint Genome Institute"/>
            <consortium name="Mycorrhizal Genomics Consortium"/>
            <person name="Kohler A."/>
            <person name="Kuo A."/>
            <person name="Nagy L.G."/>
            <person name="Floudas D."/>
            <person name="Copeland A."/>
            <person name="Barry K.W."/>
            <person name="Cichocki N."/>
            <person name="Veneault-Fourrey C."/>
            <person name="LaButti K."/>
            <person name="Lindquist E.A."/>
            <person name="Lipzen A."/>
            <person name="Lundell T."/>
            <person name="Morin E."/>
            <person name="Murat C."/>
            <person name="Riley R."/>
            <person name="Ohm R."/>
            <person name="Sun H."/>
            <person name="Tunlid A."/>
            <person name="Henrissat B."/>
            <person name="Grigoriev I.V."/>
            <person name="Hibbett D.S."/>
            <person name="Martin F."/>
        </authorList>
    </citation>
    <scope>NUCLEOTIDE SEQUENCE [LARGE SCALE GENOMIC DNA]</scope>
    <source>
        <strain evidence="1 2">MD-312</strain>
    </source>
</reference>
<dbReference type="OrthoDB" id="2634326at2759"/>
<dbReference type="AlphaFoldDB" id="A0A0C9W081"/>
<dbReference type="Proteomes" id="UP000053820">
    <property type="component" value="Unassembled WGS sequence"/>
</dbReference>